<keyword evidence="10" id="KW-1185">Reference proteome</keyword>
<reference evidence="9 10" key="1">
    <citation type="submission" date="2018-08" db="EMBL/GenBank/DDBJ databases">
        <title>A genome reference for cultivated species of the human gut microbiota.</title>
        <authorList>
            <person name="Zou Y."/>
            <person name="Xue W."/>
            <person name="Luo G."/>
        </authorList>
    </citation>
    <scope>NUCLEOTIDE SEQUENCE [LARGE SCALE GENOMIC DNA]</scope>
    <source>
        <strain evidence="9 10">AM07-24</strain>
    </source>
</reference>
<feature type="transmembrane region" description="Helical" evidence="7">
    <location>
        <begin position="7"/>
        <end position="30"/>
    </location>
</feature>
<dbReference type="EMBL" id="QRMS01000001">
    <property type="protein sequence ID" value="RHJ89947.1"/>
    <property type="molecule type" value="Genomic_DNA"/>
</dbReference>
<evidence type="ECO:0000256" key="4">
    <source>
        <dbReference type="ARBA" id="ARBA00022692"/>
    </source>
</evidence>
<accession>A0A415E822</accession>
<dbReference type="SUPFAM" id="SSF103481">
    <property type="entry name" value="Multidrug resistance efflux transporter EmrE"/>
    <property type="match status" value="2"/>
</dbReference>
<dbReference type="InterPro" id="IPR037185">
    <property type="entry name" value="EmrE-like"/>
</dbReference>
<dbReference type="RefSeq" id="WP_118333993.1">
    <property type="nucleotide sequence ID" value="NZ_AP025567.1"/>
</dbReference>
<dbReference type="Pfam" id="PF00892">
    <property type="entry name" value="EamA"/>
    <property type="match status" value="2"/>
</dbReference>
<evidence type="ECO:0000313" key="9">
    <source>
        <dbReference type="EMBL" id="RHJ89947.1"/>
    </source>
</evidence>
<feature type="transmembrane region" description="Helical" evidence="7">
    <location>
        <begin position="126"/>
        <end position="145"/>
    </location>
</feature>
<evidence type="ECO:0000256" key="2">
    <source>
        <dbReference type="ARBA" id="ARBA00007362"/>
    </source>
</evidence>
<dbReference type="AlphaFoldDB" id="A0A415E822"/>
<dbReference type="Proteomes" id="UP000284841">
    <property type="component" value="Unassembled WGS sequence"/>
</dbReference>
<feature type="transmembrane region" description="Helical" evidence="7">
    <location>
        <begin position="94"/>
        <end position="114"/>
    </location>
</feature>
<dbReference type="InterPro" id="IPR000620">
    <property type="entry name" value="EamA_dom"/>
</dbReference>
<dbReference type="PANTHER" id="PTHR42920:SF5">
    <property type="entry name" value="EAMA DOMAIN-CONTAINING PROTEIN"/>
    <property type="match status" value="1"/>
</dbReference>
<feature type="domain" description="EamA" evidence="8">
    <location>
        <begin position="148"/>
        <end position="280"/>
    </location>
</feature>
<feature type="transmembrane region" description="Helical" evidence="7">
    <location>
        <begin position="67"/>
        <end position="88"/>
    </location>
</feature>
<feature type="transmembrane region" description="Helical" evidence="7">
    <location>
        <begin position="179"/>
        <end position="198"/>
    </location>
</feature>
<feature type="transmembrane region" description="Helical" evidence="7">
    <location>
        <begin position="210"/>
        <end position="229"/>
    </location>
</feature>
<keyword evidence="6 7" id="KW-0472">Membrane</keyword>
<dbReference type="GO" id="GO:0005886">
    <property type="term" value="C:plasma membrane"/>
    <property type="evidence" value="ECO:0007669"/>
    <property type="project" value="UniProtKB-SubCell"/>
</dbReference>
<dbReference type="InterPro" id="IPR051258">
    <property type="entry name" value="Diverse_Substrate_Transporter"/>
</dbReference>
<keyword evidence="4 7" id="KW-0812">Transmembrane</keyword>
<proteinExistence type="inferred from homology"/>
<sequence length="313" mass="33773">MKNKTLLYGGMVAMQALIYGMGNAVTKIAYESITPFWSMALRFGLAFAVFLIFFGKGILKQLKDVPLMTWLPSSLCVAATYITCNVALDMTTATNVGFFISLSVLFVPFMETIILKRKFRLKYLPAQLMVIVGLYFLCCNGGSFSFGWGEALALLSSVTMAGSLVFGEKGLQDMNVMTISTMQVGLAFGASLIGALVLEPNFNVMSVEPSAWMVLIYLAVISTCLAFWLQNKALTGISSTQVSVILCSEPVFTAAISWVILGEILSGIGLLGTVIIIGCIVAETWVISTVNAEPEPEEACESITTAFLEEEAV</sequence>
<comment type="subcellular location">
    <subcellularLocation>
        <location evidence="1">Cell membrane</location>
        <topology evidence="1">Multi-pass membrane protein</topology>
    </subcellularLocation>
</comment>
<comment type="caution">
    <text evidence="9">The sequence shown here is derived from an EMBL/GenBank/DDBJ whole genome shotgun (WGS) entry which is preliminary data.</text>
</comment>
<keyword evidence="3" id="KW-1003">Cell membrane</keyword>
<feature type="transmembrane region" description="Helical" evidence="7">
    <location>
        <begin position="267"/>
        <end position="287"/>
    </location>
</feature>
<protein>
    <submittedName>
        <fullName evidence="9">EamA/RhaT family transporter</fullName>
    </submittedName>
</protein>
<comment type="similarity">
    <text evidence="2">Belongs to the EamA transporter family.</text>
</comment>
<evidence type="ECO:0000256" key="6">
    <source>
        <dbReference type="ARBA" id="ARBA00023136"/>
    </source>
</evidence>
<dbReference type="STRING" id="1776384.GCA_900086585_03317"/>
<name>A0A415E822_9FIRM</name>
<evidence type="ECO:0000256" key="1">
    <source>
        <dbReference type="ARBA" id="ARBA00004651"/>
    </source>
</evidence>
<organism evidence="9 10">
    <name type="scientific">Emergencia timonensis</name>
    <dbReference type="NCBI Taxonomy" id="1776384"/>
    <lineage>
        <taxon>Bacteria</taxon>
        <taxon>Bacillati</taxon>
        <taxon>Bacillota</taxon>
        <taxon>Clostridia</taxon>
        <taxon>Peptostreptococcales</taxon>
        <taxon>Anaerovoracaceae</taxon>
        <taxon>Emergencia</taxon>
    </lineage>
</organism>
<feature type="transmembrane region" description="Helical" evidence="7">
    <location>
        <begin position="36"/>
        <end position="55"/>
    </location>
</feature>
<keyword evidence="5 7" id="KW-1133">Transmembrane helix</keyword>
<dbReference type="PANTHER" id="PTHR42920">
    <property type="entry name" value="OS03G0707200 PROTEIN-RELATED"/>
    <property type="match status" value="1"/>
</dbReference>
<evidence type="ECO:0000256" key="7">
    <source>
        <dbReference type="SAM" id="Phobius"/>
    </source>
</evidence>
<feature type="domain" description="EamA" evidence="8">
    <location>
        <begin position="13"/>
        <end position="137"/>
    </location>
</feature>
<gene>
    <name evidence="9" type="ORF">DW099_05140</name>
</gene>
<dbReference type="OrthoDB" id="9804865at2"/>
<evidence type="ECO:0000256" key="3">
    <source>
        <dbReference type="ARBA" id="ARBA00022475"/>
    </source>
</evidence>
<evidence type="ECO:0000256" key="5">
    <source>
        <dbReference type="ARBA" id="ARBA00022989"/>
    </source>
</evidence>
<evidence type="ECO:0000313" key="10">
    <source>
        <dbReference type="Proteomes" id="UP000284841"/>
    </source>
</evidence>
<evidence type="ECO:0000259" key="8">
    <source>
        <dbReference type="Pfam" id="PF00892"/>
    </source>
</evidence>